<dbReference type="GO" id="GO:0006886">
    <property type="term" value="P:intracellular protein transport"/>
    <property type="evidence" value="ECO:0007669"/>
    <property type="project" value="TreeGrafter"/>
</dbReference>
<dbReference type="Gene3D" id="2.30.29.30">
    <property type="entry name" value="Pleckstrin-homology domain (PH domain)/Phosphotyrosine-binding domain (PTB)"/>
    <property type="match status" value="1"/>
</dbReference>
<dbReference type="EMBL" id="VSWD01000010">
    <property type="protein sequence ID" value="KAK3090808.1"/>
    <property type="molecule type" value="Genomic_DNA"/>
</dbReference>
<comment type="caution">
    <text evidence="14">The sequence shown here is derived from an EMBL/GenBank/DDBJ whole genome shotgun (WGS) entry which is preliminary data.</text>
</comment>
<dbReference type="PROSITE" id="PS50192">
    <property type="entry name" value="T_SNARE"/>
    <property type="match status" value="1"/>
</dbReference>
<dbReference type="Proteomes" id="UP001186944">
    <property type="component" value="Unassembled WGS sequence"/>
</dbReference>
<dbReference type="PANTHER" id="PTHR19957:SF124">
    <property type="entry name" value="SYNTAXIN-8"/>
    <property type="match status" value="1"/>
</dbReference>
<dbReference type="FunFam" id="1.20.5.110:FF:000036">
    <property type="entry name" value="Putative Syntaxin-8"/>
    <property type="match status" value="1"/>
</dbReference>
<comment type="similarity">
    <text evidence="2">Belongs to the syntaxin family.</text>
</comment>
<evidence type="ECO:0000256" key="8">
    <source>
        <dbReference type="ARBA" id="ARBA00023054"/>
    </source>
</evidence>
<dbReference type="CDD" id="cd15852">
    <property type="entry name" value="SNARE_Syntaxin8"/>
    <property type="match status" value="1"/>
</dbReference>
<dbReference type="InterPro" id="IPR011993">
    <property type="entry name" value="PH-like_dom_sf"/>
</dbReference>
<dbReference type="InterPro" id="IPR000727">
    <property type="entry name" value="T_SNARE_dom"/>
</dbReference>
<feature type="compositionally biased region" description="Basic and acidic residues" evidence="12">
    <location>
        <begin position="322"/>
        <end position="372"/>
    </location>
</feature>
<feature type="compositionally biased region" description="Polar residues" evidence="12">
    <location>
        <begin position="526"/>
        <end position="554"/>
    </location>
</feature>
<evidence type="ECO:0000313" key="15">
    <source>
        <dbReference type="Proteomes" id="UP001186944"/>
    </source>
</evidence>
<organism evidence="14 15">
    <name type="scientific">Pinctada imbricata</name>
    <name type="common">Atlantic pearl-oyster</name>
    <name type="synonym">Pinctada martensii</name>
    <dbReference type="NCBI Taxonomy" id="66713"/>
    <lineage>
        <taxon>Eukaryota</taxon>
        <taxon>Metazoa</taxon>
        <taxon>Spiralia</taxon>
        <taxon>Lophotrochozoa</taxon>
        <taxon>Mollusca</taxon>
        <taxon>Bivalvia</taxon>
        <taxon>Autobranchia</taxon>
        <taxon>Pteriomorphia</taxon>
        <taxon>Pterioida</taxon>
        <taxon>Pterioidea</taxon>
        <taxon>Pteriidae</taxon>
        <taxon>Pinctada</taxon>
    </lineage>
</organism>
<evidence type="ECO:0000256" key="3">
    <source>
        <dbReference type="ARBA" id="ARBA00022448"/>
    </source>
</evidence>
<keyword evidence="5" id="KW-0812">Transmembrane</keyword>
<keyword evidence="15" id="KW-1185">Reference proteome</keyword>
<dbReference type="SMART" id="SM00233">
    <property type="entry name" value="PH"/>
    <property type="match status" value="1"/>
</dbReference>
<reference evidence="14" key="1">
    <citation type="submission" date="2019-08" db="EMBL/GenBank/DDBJ databases">
        <title>The improved chromosome-level genome for the pearl oyster Pinctada fucata martensii using PacBio sequencing and Hi-C.</title>
        <authorList>
            <person name="Zheng Z."/>
        </authorList>
    </citation>
    <scope>NUCLEOTIDE SEQUENCE</scope>
    <source>
        <strain evidence="14">ZZ-2019</strain>
        <tissue evidence="14">Adductor muscle</tissue>
    </source>
</reference>
<dbReference type="SUPFAM" id="SSF50729">
    <property type="entry name" value="PH domain-like"/>
    <property type="match status" value="1"/>
</dbReference>
<keyword evidence="3" id="KW-0813">Transport</keyword>
<evidence type="ECO:0000313" key="14">
    <source>
        <dbReference type="EMBL" id="KAK3090808.1"/>
    </source>
</evidence>
<dbReference type="GO" id="GO:0005770">
    <property type="term" value="C:late endosome"/>
    <property type="evidence" value="ECO:0007669"/>
    <property type="project" value="UniProtKB-ARBA"/>
</dbReference>
<feature type="compositionally biased region" description="Basic and acidic residues" evidence="12">
    <location>
        <begin position="421"/>
        <end position="434"/>
    </location>
</feature>
<feature type="domain" description="T-SNARE coiled-coil homology" evidence="13">
    <location>
        <begin position="125"/>
        <end position="187"/>
    </location>
</feature>
<keyword evidence="6" id="KW-0832">Ubl conjugation</keyword>
<keyword evidence="8" id="KW-0175">Coiled coil</keyword>
<dbReference type="GO" id="GO:0048278">
    <property type="term" value="P:vesicle docking"/>
    <property type="evidence" value="ECO:0007669"/>
    <property type="project" value="TreeGrafter"/>
</dbReference>
<dbReference type="PANTHER" id="PTHR19957">
    <property type="entry name" value="SYNTAXIN"/>
    <property type="match status" value="1"/>
</dbReference>
<feature type="compositionally biased region" description="Polar residues" evidence="12">
    <location>
        <begin position="488"/>
        <end position="506"/>
    </location>
</feature>
<dbReference type="CDD" id="cd00821">
    <property type="entry name" value="PH"/>
    <property type="match status" value="1"/>
</dbReference>
<evidence type="ECO:0000256" key="2">
    <source>
        <dbReference type="ARBA" id="ARBA00009063"/>
    </source>
</evidence>
<dbReference type="Gene3D" id="1.20.5.110">
    <property type="match status" value="1"/>
</dbReference>
<dbReference type="Pfam" id="PF00169">
    <property type="entry name" value="PH"/>
    <property type="match status" value="1"/>
</dbReference>
<dbReference type="InterPro" id="IPR001849">
    <property type="entry name" value="PH_domain"/>
</dbReference>
<evidence type="ECO:0000256" key="6">
    <source>
        <dbReference type="ARBA" id="ARBA00022843"/>
    </source>
</evidence>
<evidence type="ECO:0000256" key="10">
    <source>
        <dbReference type="ARBA" id="ARBA00055629"/>
    </source>
</evidence>
<dbReference type="InterPro" id="IPR041875">
    <property type="entry name" value="Syntaxin-8_SNARE"/>
</dbReference>
<evidence type="ECO:0000256" key="12">
    <source>
        <dbReference type="SAM" id="MobiDB-lite"/>
    </source>
</evidence>
<proteinExistence type="inferred from homology"/>
<name>A0AA89BX58_PINIB</name>
<evidence type="ECO:0000256" key="5">
    <source>
        <dbReference type="ARBA" id="ARBA00022692"/>
    </source>
</evidence>
<dbReference type="InterPro" id="IPR045242">
    <property type="entry name" value="Syntaxin"/>
</dbReference>
<feature type="region of interest" description="Disordered" evidence="12">
    <location>
        <begin position="488"/>
        <end position="559"/>
    </location>
</feature>
<comment type="subcellular location">
    <subcellularLocation>
        <location evidence="1">Membrane</location>
        <topology evidence="1">Single-pass type IV membrane protein</topology>
    </subcellularLocation>
</comment>
<feature type="region of interest" description="Disordered" evidence="12">
    <location>
        <begin position="311"/>
        <end position="434"/>
    </location>
</feature>
<evidence type="ECO:0000256" key="11">
    <source>
        <dbReference type="ARBA" id="ARBA00072662"/>
    </source>
</evidence>
<dbReference type="GO" id="GO:0005484">
    <property type="term" value="F:SNAP receptor activity"/>
    <property type="evidence" value="ECO:0007669"/>
    <property type="project" value="TreeGrafter"/>
</dbReference>
<evidence type="ECO:0000256" key="9">
    <source>
        <dbReference type="ARBA" id="ARBA00023136"/>
    </source>
</evidence>
<keyword evidence="9" id="KW-0472">Membrane</keyword>
<evidence type="ECO:0000256" key="4">
    <source>
        <dbReference type="ARBA" id="ARBA00022553"/>
    </source>
</evidence>
<accession>A0AA89BX58</accession>
<dbReference type="GO" id="GO:0000149">
    <property type="term" value="F:SNARE binding"/>
    <property type="evidence" value="ECO:0007669"/>
    <property type="project" value="TreeGrafter"/>
</dbReference>
<dbReference type="AlphaFoldDB" id="A0AA89BX58"/>
<evidence type="ECO:0000256" key="1">
    <source>
        <dbReference type="ARBA" id="ARBA00004211"/>
    </source>
</evidence>
<sequence length="677" mass="76595">MEQITERNKHSRTSSNYTKLSANIRASMKRFTTDLNKLRQNLIRASSSYHITQREVERRQMMMDNLTTKEKQIDQAFKNEGTDSRYSLMGTGGVDAFGSSDPWGMREEPEDFQGMSNQDIRQQQQHAIKEQDKGLEALSRVISRQKQMAIDIGDEVDSQNDLIDDIGDHMDRTGERLIKETRHIRMVDRKSATCGRKTKVWCILDGKELVFYRENKRSSCIGSEDLTEIRSIQRVDGSDPCDFKIETETKSTVYSAENGTACEQWVLHIKEALDILGVKVCTEKVKESAKERINIPKSPEKSVHSLMQLWQQGPNNPVNRNRKLEQRKPENNSKNSIIEHELPVNHMKGNRDDIVQSRSQNKDSTNESKAPRTDSGYETIPSEKRNSDHKLETAPNDTKNEVECSEADDLVNGGDTNEVVIDEKFPKENREGNSKIDIASQEPLLKHSGSQQTQPRQIVTHDVNDEGTQEVDLSNVVYRRKSRPSVMESSLSFDENSNNNDANLVKSNGHPEISRQKSENEVFESSDVSKNVENSALQEESQTTSQTENVTTPVQEEDEPPVVLRKVSVANGVDNHQTTNVMLSVRAPTEEEEEDVVDGEVEEDDLNVEDFEEFLNDLTFDPLPELTPLKLDDISESLSGITDLIADGMSRRSFGRSAIKSQTGDELAQLKEMLSST</sequence>
<keyword evidence="4" id="KW-0597">Phosphoprotein</keyword>
<dbReference type="GO" id="GO:0031201">
    <property type="term" value="C:SNARE complex"/>
    <property type="evidence" value="ECO:0007669"/>
    <property type="project" value="TreeGrafter"/>
</dbReference>
<dbReference type="SUPFAM" id="SSF58038">
    <property type="entry name" value="SNARE fusion complex"/>
    <property type="match status" value="1"/>
</dbReference>
<dbReference type="GO" id="GO:0006906">
    <property type="term" value="P:vesicle fusion"/>
    <property type="evidence" value="ECO:0007669"/>
    <property type="project" value="TreeGrafter"/>
</dbReference>
<evidence type="ECO:0000256" key="7">
    <source>
        <dbReference type="ARBA" id="ARBA00022989"/>
    </source>
</evidence>
<feature type="compositionally biased region" description="Basic and acidic residues" evidence="12">
    <location>
        <begin position="381"/>
        <end position="402"/>
    </location>
</feature>
<evidence type="ECO:0000259" key="13">
    <source>
        <dbReference type="PROSITE" id="PS50192"/>
    </source>
</evidence>
<keyword evidence="7" id="KW-1133">Transmembrane helix</keyword>
<dbReference type="SMART" id="SM00397">
    <property type="entry name" value="t_SNARE"/>
    <property type="match status" value="1"/>
</dbReference>
<protein>
    <recommendedName>
        <fullName evidence="11">Syntaxin-8</fullName>
    </recommendedName>
</protein>
<gene>
    <name evidence="14" type="ORF">FSP39_014833</name>
</gene>
<comment type="function">
    <text evidence="10">Vesicle trafficking protein that functions in the early secretory pathway, possibly by mediating retrograde transport from cis-Golgi membranes to the ER.</text>
</comment>